<evidence type="ECO:0000256" key="1">
    <source>
        <dbReference type="SAM" id="Phobius"/>
    </source>
</evidence>
<keyword evidence="1" id="KW-0812">Transmembrane</keyword>
<evidence type="ECO:0000313" key="2">
    <source>
        <dbReference type="EMBL" id="QBZ64593.1"/>
    </source>
</evidence>
<reference evidence="2 3" key="1">
    <citation type="journal article" date="2019" name="Mol. Biol. Evol.">
        <title>Blast fungal genomes show frequent chromosomal changes, gene gains and losses, and effector gene turnover.</title>
        <authorList>
            <person name="Gomez Luciano L.B."/>
            <person name="Jason Tsai I."/>
            <person name="Chuma I."/>
            <person name="Tosa Y."/>
            <person name="Chen Y.H."/>
            <person name="Li J.Y."/>
            <person name="Li M.Y."/>
            <person name="Jade Lu M.Y."/>
            <person name="Nakayashiki H."/>
            <person name="Li W.H."/>
        </authorList>
    </citation>
    <scope>NUCLEOTIDE SEQUENCE [LARGE SCALE GENOMIC DNA]</scope>
    <source>
        <strain evidence="2">MZ5-1-6</strain>
    </source>
</reference>
<dbReference type="Proteomes" id="UP000294847">
    <property type="component" value="Chromosome 6"/>
</dbReference>
<gene>
    <name evidence="2" type="ORF">PoMZ_06291</name>
</gene>
<keyword evidence="1" id="KW-0472">Membrane</keyword>
<accession>A0A4P7NQA1</accession>
<sequence length="86" mass="10019">MPKSIIAQSFGYHSARAWFRNPICCWPTSFLLNYNFEYHRSDSGRYPLQPTTAQCSPIQQLLYLYPHLFALYFSILITPSLPSKRG</sequence>
<name>A0A4P7NQA1_PYROR</name>
<dbReference type="AlphaFoldDB" id="A0A4P7NQA1"/>
<dbReference type="EMBL" id="CP034209">
    <property type="protein sequence ID" value="QBZ64593.1"/>
    <property type="molecule type" value="Genomic_DNA"/>
</dbReference>
<evidence type="ECO:0000313" key="3">
    <source>
        <dbReference type="Proteomes" id="UP000294847"/>
    </source>
</evidence>
<protein>
    <submittedName>
        <fullName evidence="2">Uncharacterized protein</fullName>
    </submittedName>
</protein>
<organism evidence="2 3">
    <name type="scientific">Pyricularia oryzae</name>
    <name type="common">Rice blast fungus</name>
    <name type="synonym">Magnaporthe oryzae</name>
    <dbReference type="NCBI Taxonomy" id="318829"/>
    <lineage>
        <taxon>Eukaryota</taxon>
        <taxon>Fungi</taxon>
        <taxon>Dikarya</taxon>
        <taxon>Ascomycota</taxon>
        <taxon>Pezizomycotina</taxon>
        <taxon>Sordariomycetes</taxon>
        <taxon>Sordariomycetidae</taxon>
        <taxon>Magnaporthales</taxon>
        <taxon>Pyriculariaceae</taxon>
        <taxon>Pyricularia</taxon>
    </lineage>
</organism>
<keyword evidence="1" id="KW-1133">Transmembrane helix</keyword>
<proteinExistence type="predicted"/>
<feature type="transmembrane region" description="Helical" evidence="1">
    <location>
        <begin position="62"/>
        <end position="81"/>
    </location>
</feature>